<evidence type="ECO:0000256" key="2">
    <source>
        <dbReference type="SAM" id="MobiDB-lite"/>
    </source>
</evidence>
<dbReference type="AlphaFoldDB" id="C3XPR6"/>
<evidence type="ECO:0000313" key="5">
    <source>
        <dbReference type="EMBL" id="EEN69937.1"/>
    </source>
</evidence>
<proteinExistence type="predicted"/>
<accession>C3XPR6</accession>
<protein>
    <recommendedName>
        <fullName evidence="4">Ubiquitin-like domain-containing protein</fullName>
    </recommendedName>
</protein>
<dbReference type="InterPro" id="IPR029071">
    <property type="entry name" value="Ubiquitin-like_domsf"/>
</dbReference>
<gene>
    <name evidence="5" type="ORF">BRAFLDRAFT_128636</name>
</gene>
<reference evidence="5" key="1">
    <citation type="journal article" date="2008" name="Nature">
        <title>The amphioxus genome and the evolution of the chordate karyotype.</title>
        <authorList>
            <consortium name="US DOE Joint Genome Institute (JGI-PGF)"/>
            <person name="Putnam N.H."/>
            <person name="Butts T."/>
            <person name="Ferrier D.E.K."/>
            <person name="Furlong R.F."/>
            <person name="Hellsten U."/>
            <person name="Kawashima T."/>
            <person name="Robinson-Rechavi M."/>
            <person name="Shoguchi E."/>
            <person name="Terry A."/>
            <person name="Yu J.-K."/>
            <person name="Benito-Gutierrez E.L."/>
            <person name="Dubchak I."/>
            <person name="Garcia-Fernandez J."/>
            <person name="Gibson-Brown J.J."/>
            <person name="Grigoriev I.V."/>
            <person name="Horton A.C."/>
            <person name="de Jong P.J."/>
            <person name="Jurka J."/>
            <person name="Kapitonov V.V."/>
            <person name="Kohara Y."/>
            <person name="Kuroki Y."/>
            <person name="Lindquist E."/>
            <person name="Lucas S."/>
            <person name="Osoegawa K."/>
            <person name="Pennacchio L.A."/>
            <person name="Salamov A.A."/>
            <person name="Satou Y."/>
            <person name="Sauka-Spengler T."/>
            <person name="Schmutz J."/>
            <person name="Shin-I T."/>
            <person name="Toyoda A."/>
            <person name="Bronner-Fraser M."/>
            <person name="Fujiyama A."/>
            <person name="Holland L.Z."/>
            <person name="Holland P.W.H."/>
            <person name="Satoh N."/>
            <person name="Rokhsar D.S."/>
        </authorList>
    </citation>
    <scope>NUCLEOTIDE SEQUENCE [LARGE SCALE GENOMIC DNA]</scope>
    <source>
        <strain evidence="5">S238N-H82</strain>
        <tissue evidence="5">Testes</tissue>
    </source>
</reference>
<dbReference type="SMART" id="SM00213">
    <property type="entry name" value="UBQ"/>
    <property type="match status" value="1"/>
</dbReference>
<dbReference type="eggNOG" id="ENOG502QRXV">
    <property type="taxonomic scope" value="Eukaryota"/>
</dbReference>
<keyword evidence="3" id="KW-0812">Transmembrane</keyword>
<keyword evidence="3" id="KW-0472">Membrane</keyword>
<dbReference type="Pfam" id="PF00514">
    <property type="entry name" value="Arm"/>
    <property type="match status" value="1"/>
</dbReference>
<organism evidence="5">
    <name type="scientific">Branchiostoma floridae</name>
    <name type="common">Florida lancelet</name>
    <name type="synonym">Amphioxus</name>
    <dbReference type="NCBI Taxonomy" id="7739"/>
    <lineage>
        <taxon>Eukaryota</taxon>
        <taxon>Metazoa</taxon>
        <taxon>Chordata</taxon>
        <taxon>Cephalochordata</taxon>
        <taxon>Leptocardii</taxon>
        <taxon>Amphioxiformes</taxon>
        <taxon>Branchiostomatidae</taxon>
        <taxon>Branchiostoma</taxon>
    </lineage>
</organism>
<dbReference type="PANTHER" id="PTHR46043">
    <property type="entry name" value="ARM REPEAT SUPERFAMILY PROTEIN"/>
    <property type="match status" value="1"/>
</dbReference>
<dbReference type="InterPro" id="IPR016024">
    <property type="entry name" value="ARM-type_fold"/>
</dbReference>
<feature type="transmembrane region" description="Helical" evidence="3">
    <location>
        <begin position="193"/>
        <end position="215"/>
    </location>
</feature>
<dbReference type="PROSITE" id="PS50053">
    <property type="entry name" value="UBIQUITIN_2"/>
    <property type="match status" value="1"/>
</dbReference>
<feature type="domain" description="Ubiquitin-like" evidence="4">
    <location>
        <begin position="3"/>
        <end position="75"/>
    </location>
</feature>
<dbReference type="InterPro" id="IPR000225">
    <property type="entry name" value="Armadillo"/>
</dbReference>
<dbReference type="PANTHER" id="PTHR46043:SF13">
    <property type="entry name" value="ARM REPEAT SUPERFAMILY PROTEIN"/>
    <property type="match status" value="1"/>
</dbReference>
<dbReference type="CDD" id="cd17039">
    <property type="entry name" value="Ubl_ubiquitin_like"/>
    <property type="match status" value="1"/>
</dbReference>
<dbReference type="InterPro" id="IPR011989">
    <property type="entry name" value="ARM-like"/>
</dbReference>
<evidence type="ECO:0000259" key="4">
    <source>
        <dbReference type="PROSITE" id="PS50053"/>
    </source>
</evidence>
<feature type="repeat" description="ARM" evidence="1">
    <location>
        <begin position="365"/>
        <end position="408"/>
    </location>
</feature>
<dbReference type="EMBL" id="GG666451">
    <property type="protein sequence ID" value="EEN69937.1"/>
    <property type="molecule type" value="Genomic_DNA"/>
</dbReference>
<dbReference type="InterPro" id="IPR000626">
    <property type="entry name" value="Ubiquitin-like_dom"/>
</dbReference>
<name>C3XPR6_BRAFL</name>
<keyword evidence="3" id="KW-1133">Transmembrane helix</keyword>
<evidence type="ECO:0000256" key="1">
    <source>
        <dbReference type="PROSITE-ProRule" id="PRU00259"/>
    </source>
</evidence>
<feature type="transmembrane region" description="Helical" evidence="3">
    <location>
        <begin position="154"/>
        <end position="172"/>
    </location>
</feature>
<feature type="region of interest" description="Disordered" evidence="2">
    <location>
        <begin position="679"/>
        <end position="734"/>
    </location>
</feature>
<sequence length="734" mass="82060">MLLYVQSKSFPHKTFVVKCKTTDTIARVRAHMLYSLYDMGRVQHQFRFRYKGQYLRDPYTMEECKIVDHAVITMVPMAKRQESLVDLQQRLMESTDDLDPAHELDLGKGQTDEVMRALEKEMKIFTGREKMLAGLEGLLTAQMMLILLAVFTHYWYSIFWCGLFWLYGYLRCPKYSRVGGFTGIAGLKRKQFCVVYGIMSLINFGISLGLGIYTAHNLMSLQCPSYPTELGTGCTHAEVYTAGYFFLHALVMLSSSILTWVILHNFKYEVGDLIEKALVLTRDVEKVLEAARNGKVKERRTAAYEMATMAASGDDNKFRIVAEGGLELLIAMGLSTDAATQEYSTEAMAELLTVPAIQDKFVEMGGIRTLTAVLHAKDQRVVKEAATALSYIVSDSEENKPAIVADHGLEDLCHAARHGGKDVQSIVSGVFLELAFNPDIRAQMASLNSPSQALVHLCRSSDTDTQRFALQTLELLAIESSSTIAAQEELLEYLLSLPVHSMDTRLYLLAGKILLYFTETQESCEHLLDSDRLKDTLLQFSRTSDLVLQKVTAKIILALIDTPHLLMRAKHLGFQDIFLHIRNHALDRDAWNMADQGLALMQSEHAHKAAKGIMGSQGSLKDKADVLAVALLRRFDCCVSKQKTTSAVFVRCFRRPLRPNSVDVGWRVAARVERVRPGSASQRGARLLGSGDQWGSAGTCRTPSPEKCRHAPRQNRPPLTPFPELTSHYSGSVP</sequence>
<dbReference type="SMART" id="SM00185">
    <property type="entry name" value="ARM"/>
    <property type="match status" value="4"/>
</dbReference>
<dbReference type="Gene3D" id="3.10.20.90">
    <property type="entry name" value="Phosphatidylinositol 3-kinase Catalytic Subunit, Chain A, domain 1"/>
    <property type="match status" value="1"/>
</dbReference>
<evidence type="ECO:0000256" key="3">
    <source>
        <dbReference type="SAM" id="Phobius"/>
    </source>
</evidence>
<dbReference type="InParanoid" id="C3XPR6"/>
<dbReference type="SUPFAM" id="SSF48371">
    <property type="entry name" value="ARM repeat"/>
    <property type="match status" value="1"/>
</dbReference>
<dbReference type="Gene3D" id="1.25.10.10">
    <property type="entry name" value="Leucine-rich Repeat Variant"/>
    <property type="match status" value="1"/>
</dbReference>
<dbReference type="PROSITE" id="PS50176">
    <property type="entry name" value="ARM_REPEAT"/>
    <property type="match status" value="1"/>
</dbReference>
<dbReference type="SUPFAM" id="SSF54236">
    <property type="entry name" value="Ubiquitin-like"/>
    <property type="match status" value="1"/>
</dbReference>
<dbReference type="STRING" id="7739.C3XPR6"/>